<dbReference type="EMBL" id="JABSTQ010010346">
    <property type="protein sequence ID" value="KAG0421569.1"/>
    <property type="molecule type" value="Genomic_DNA"/>
</dbReference>
<feature type="non-terminal residue" evidence="1">
    <location>
        <position position="1"/>
    </location>
</feature>
<name>A0AC60PKY5_IXOPE</name>
<protein>
    <submittedName>
        <fullName evidence="1">Uncharacterized protein</fullName>
    </submittedName>
</protein>
<gene>
    <name evidence="1" type="ORF">HPB47_002531</name>
</gene>
<organism evidence="1 2">
    <name type="scientific">Ixodes persulcatus</name>
    <name type="common">Taiga tick</name>
    <dbReference type="NCBI Taxonomy" id="34615"/>
    <lineage>
        <taxon>Eukaryota</taxon>
        <taxon>Metazoa</taxon>
        <taxon>Ecdysozoa</taxon>
        <taxon>Arthropoda</taxon>
        <taxon>Chelicerata</taxon>
        <taxon>Arachnida</taxon>
        <taxon>Acari</taxon>
        <taxon>Parasitiformes</taxon>
        <taxon>Ixodida</taxon>
        <taxon>Ixodoidea</taxon>
        <taxon>Ixodidae</taxon>
        <taxon>Ixodinae</taxon>
        <taxon>Ixodes</taxon>
    </lineage>
</organism>
<keyword evidence="2" id="KW-1185">Reference proteome</keyword>
<proteinExistence type="predicted"/>
<comment type="caution">
    <text evidence="1">The sequence shown here is derived from an EMBL/GenBank/DDBJ whole genome shotgun (WGS) entry which is preliminary data.</text>
</comment>
<evidence type="ECO:0000313" key="2">
    <source>
        <dbReference type="Proteomes" id="UP000805193"/>
    </source>
</evidence>
<evidence type="ECO:0000313" key="1">
    <source>
        <dbReference type="EMBL" id="KAG0421569.1"/>
    </source>
</evidence>
<feature type="non-terminal residue" evidence="1">
    <location>
        <position position="154"/>
    </location>
</feature>
<reference evidence="1 2" key="1">
    <citation type="journal article" date="2020" name="Cell">
        <title>Large-Scale Comparative Analyses of Tick Genomes Elucidate Their Genetic Diversity and Vector Capacities.</title>
        <authorList>
            <consortium name="Tick Genome and Microbiome Consortium (TIGMIC)"/>
            <person name="Jia N."/>
            <person name="Wang J."/>
            <person name="Shi W."/>
            <person name="Du L."/>
            <person name="Sun Y."/>
            <person name="Zhan W."/>
            <person name="Jiang J.F."/>
            <person name="Wang Q."/>
            <person name="Zhang B."/>
            <person name="Ji P."/>
            <person name="Bell-Sakyi L."/>
            <person name="Cui X.M."/>
            <person name="Yuan T.T."/>
            <person name="Jiang B.G."/>
            <person name="Yang W.F."/>
            <person name="Lam T.T."/>
            <person name="Chang Q.C."/>
            <person name="Ding S.J."/>
            <person name="Wang X.J."/>
            <person name="Zhu J.G."/>
            <person name="Ruan X.D."/>
            <person name="Zhao L."/>
            <person name="Wei J.T."/>
            <person name="Ye R.Z."/>
            <person name="Que T.C."/>
            <person name="Du C.H."/>
            <person name="Zhou Y.H."/>
            <person name="Cheng J.X."/>
            <person name="Dai P.F."/>
            <person name="Guo W.B."/>
            <person name="Han X.H."/>
            <person name="Huang E.J."/>
            <person name="Li L.F."/>
            <person name="Wei W."/>
            <person name="Gao Y.C."/>
            <person name="Liu J.Z."/>
            <person name="Shao H.Z."/>
            <person name="Wang X."/>
            <person name="Wang C.C."/>
            <person name="Yang T.C."/>
            <person name="Huo Q.B."/>
            <person name="Li W."/>
            <person name="Chen H.Y."/>
            <person name="Chen S.E."/>
            <person name="Zhou L.G."/>
            <person name="Ni X.B."/>
            <person name="Tian J.H."/>
            <person name="Sheng Y."/>
            <person name="Liu T."/>
            <person name="Pan Y.S."/>
            <person name="Xia L.Y."/>
            <person name="Li J."/>
            <person name="Zhao F."/>
            <person name="Cao W.C."/>
        </authorList>
    </citation>
    <scope>NUCLEOTIDE SEQUENCE [LARGE SCALE GENOMIC DNA]</scope>
    <source>
        <strain evidence="1">Iper-2018</strain>
    </source>
</reference>
<accession>A0AC60PKY5</accession>
<dbReference type="Proteomes" id="UP000805193">
    <property type="component" value="Unassembled WGS sequence"/>
</dbReference>
<sequence>VAFSAGSRRCGPLGFDGGTVTYPLRATSSARRHTAWAALAEEKEDEVRSARHGDGPPGTRAERPWGLGPPTREPPGRSVPCSDEVALAVSHTGERADPPGCDPVAPGAESRGCCREQRLLLLMLTTACVVNLAVTGVGVAYLRLHFGREQAPQS</sequence>